<reference evidence="2" key="1">
    <citation type="submission" date="2020-02" db="EMBL/GenBank/DDBJ databases">
        <authorList>
            <person name="Palmer J.M."/>
        </authorList>
    </citation>
    <scope>NUCLEOTIDE SEQUENCE</scope>
    <source>
        <strain evidence="2">EPUS1.4</strain>
        <tissue evidence="2">Thallus</tissue>
    </source>
</reference>
<feature type="region of interest" description="Disordered" evidence="1">
    <location>
        <begin position="1"/>
        <end position="30"/>
    </location>
</feature>
<sequence>MASSRHSDAFEGSPPPEMIEDNSSRDPISISDHQFGAILSGPLDRDRSGWRQYVSFSSDYTPPDLLNLDTRLPPHQGTTTQHQPIEGQSLVQTWDFPGHSPYHHPLVNLLRSSIAAQPQSRQDWLLLPPVLAYDHITARSIHEQNTPAYDSHRYITPSYTLADFNGTGYSMIGHSVPDYGAVASFGLSGHSITGSTSAEWRSPLSRPHSYQDLRHRSPRCPTRDTGFLLQRTAPFNLNIAQPNSQQQQESPHDRGPAITYVFDSSPAGAGSPWCFSTTDSYHHDPSAR</sequence>
<dbReference type="Proteomes" id="UP000606974">
    <property type="component" value="Unassembled WGS sequence"/>
</dbReference>
<gene>
    <name evidence="2" type="ORF">GJ744_010200</name>
</gene>
<organism evidence="2 3">
    <name type="scientific">Endocarpon pusillum</name>
    <dbReference type="NCBI Taxonomy" id="364733"/>
    <lineage>
        <taxon>Eukaryota</taxon>
        <taxon>Fungi</taxon>
        <taxon>Dikarya</taxon>
        <taxon>Ascomycota</taxon>
        <taxon>Pezizomycotina</taxon>
        <taxon>Eurotiomycetes</taxon>
        <taxon>Chaetothyriomycetidae</taxon>
        <taxon>Verrucariales</taxon>
        <taxon>Verrucariaceae</taxon>
        <taxon>Endocarpon</taxon>
    </lineage>
</organism>
<accession>A0A8H7AGW0</accession>
<feature type="region of interest" description="Disordered" evidence="1">
    <location>
        <begin position="196"/>
        <end position="222"/>
    </location>
</feature>
<keyword evidence="3" id="KW-1185">Reference proteome</keyword>
<name>A0A8H7AGW0_9EURO</name>
<dbReference type="OrthoDB" id="10291529at2759"/>
<feature type="region of interest" description="Disordered" evidence="1">
    <location>
        <begin position="242"/>
        <end position="263"/>
    </location>
</feature>
<evidence type="ECO:0000256" key="1">
    <source>
        <dbReference type="SAM" id="MobiDB-lite"/>
    </source>
</evidence>
<dbReference type="EMBL" id="JAACFV010000065">
    <property type="protein sequence ID" value="KAF7507647.1"/>
    <property type="molecule type" value="Genomic_DNA"/>
</dbReference>
<dbReference type="AlphaFoldDB" id="A0A8H7AGW0"/>
<comment type="caution">
    <text evidence="2">The sequence shown here is derived from an EMBL/GenBank/DDBJ whole genome shotgun (WGS) entry which is preliminary data.</text>
</comment>
<protein>
    <submittedName>
        <fullName evidence="2">Uncharacterized protein</fullName>
    </submittedName>
</protein>
<evidence type="ECO:0000313" key="3">
    <source>
        <dbReference type="Proteomes" id="UP000606974"/>
    </source>
</evidence>
<evidence type="ECO:0000313" key="2">
    <source>
        <dbReference type="EMBL" id="KAF7507647.1"/>
    </source>
</evidence>
<proteinExistence type="predicted"/>